<evidence type="ECO:0000256" key="3">
    <source>
        <dbReference type="ARBA" id="ARBA00023015"/>
    </source>
</evidence>
<dbReference type="Gene3D" id="4.10.240.10">
    <property type="entry name" value="Zn(2)-C6 fungal-type DNA-binding domain"/>
    <property type="match status" value="1"/>
</dbReference>
<dbReference type="GO" id="GO:0008270">
    <property type="term" value="F:zinc ion binding"/>
    <property type="evidence" value="ECO:0007669"/>
    <property type="project" value="InterPro"/>
</dbReference>
<keyword evidence="5" id="KW-0804">Transcription</keyword>
<evidence type="ECO:0000256" key="1">
    <source>
        <dbReference type="ARBA" id="ARBA00022723"/>
    </source>
</evidence>
<dbReference type="InterPro" id="IPR001138">
    <property type="entry name" value="Zn2Cys6_DnaBD"/>
</dbReference>
<evidence type="ECO:0000256" key="4">
    <source>
        <dbReference type="ARBA" id="ARBA00023125"/>
    </source>
</evidence>
<feature type="domain" description="Zn(2)-C6 fungal-type" evidence="8">
    <location>
        <begin position="14"/>
        <end position="42"/>
    </location>
</feature>
<dbReference type="SMART" id="SM00066">
    <property type="entry name" value="GAL4"/>
    <property type="match status" value="1"/>
</dbReference>
<dbReference type="OrthoDB" id="2593732at2759"/>
<keyword evidence="4" id="KW-0238">DNA-binding</keyword>
<feature type="compositionally biased region" description="Polar residues" evidence="7">
    <location>
        <begin position="50"/>
        <end position="78"/>
    </location>
</feature>
<evidence type="ECO:0000259" key="8">
    <source>
        <dbReference type="PROSITE" id="PS50048"/>
    </source>
</evidence>
<reference evidence="9 10" key="1">
    <citation type="submission" date="2016-04" db="EMBL/GenBank/DDBJ databases">
        <title>A degradative enzymes factory behind the ericoid mycorrhizal symbiosis.</title>
        <authorList>
            <consortium name="DOE Joint Genome Institute"/>
            <person name="Martino E."/>
            <person name="Morin E."/>
            <person name="Grelet G."/>
            <person name="Kuo A."/>
            <person name="Kohler A."/>
            <person name="Daghino S."/>
            <person name="Barry K."/>
            <person name="Choi C."/>
            <person name="Cichocki N."/>
            <person name="Clum A."/>
            <person name="Copeland A."/>
            <person name="Hainaut M."/>
            <person name="Haridas S."/>
            <person name="Labutti K."/>
            <person name="Lindquist E."/>
            <person name="Lipzen A."/>
            <person name="Khouja H.-R."/>
            <person name="Murat C."/>
            <person name="Ohm R."/>
            <person name="Olson A."/>
            <person name="Spatafora J."/>
            <person name="Veneault-Fourrey C."/>
            <person name="Henrissat B."/>
            <person name="Grigoriev I."/>
            <person name="Martin F."/>
            <person name="Perotto S."/>
        </authorList>
    </citation>
    <scope>NUCLEOTIDE SEQUENCE [LARGE SCALE GENOMIC DNA]</scope>
    <source>
        <strain evidence="9 10">F</strain>
    </source>
</reference>
<evidence type="ECO:0000256" key="7">
    <source>
        <dbReference type="SAM" id="MobiDB-lite"/>
    </source>
</evidence>
<accession>A0A2J6RL54</accession>
<dbReference type="Pfam" id="PF11951">
    <property type="entry name" value="Fungal_trans_2"/>
    <property type="match status" value="1"/>
</dbReference>
<protein>
    <recommendedName>
        <fullName evidence="8">Zn(2)-C6 fungal-type domain-containing protein</fullName>
    </recommendedName>
</protein>
<dbReference type="PROSITE" id="PS00463">
    <property type="entry name" value="ZN2_CY6_FUNGAL_1"/>
    <property type="match status" value="1"/>
</dbReference>
<dbReference type="InterPro" id="IPR052360">
    <property type="entry name" value="Transcr_Regulatory_Proteins"/>
</dbReference>
<keyword evidence="2" id="KW-0862">Zinc</keyword>
<keyword evidence="6" id="KW-0539">Nucleus</keyword>
<sequence length="523" mass="58583">MELREGGRLRVKTGCGTCRIRKIRCDEAKPFCNRCVKTGRKCDGYRELKSTSPEAPNNRSRSPSKNAEAQSYNGQPSSPLVLPAFDDDQQRQLYSYFVTNTSTANCLYYRADFWTYRVLQLSLSEPAIKYALCSLSALHNMFRASISRSTPSGRTAADHRSYSLVQYNLAVKHTQKILAESGDGDTNAVIKGLVACVLFICFENLIGNYKTAQMHLQNGLKIIARHTSRSGYPKPKNPIMVPEDILQVLHRLDLQAMSFGDSREPYPHHLNPSPLNINTAAPPSFDNLDTATSFLIDIFRSMFRLASTSEPNPISQTSLDAFNTVLSSWATSFDYLLSTSKVAEQSPNSIILIKMYHTLLTILVAVRVYGIESRHDTQLHHYRSLIALGTTLLSNEEKYHASVADNSIFSFEPGVIFTLFFTAIKCRHPMVRRQAVELLARSRHREGAWESIAAANVAAFVIGVEEEGLTDVDRAGAGPKVVQEENRVHMVNIYPVVDERAVDVGCLMRKGNDWGMRRGRVDY</sequence>
<dbReference type="AlphaFoldDB" id="A0A2J6RL54"/>
<dbReference type="InterPro" id="IPR021858">
    <property type="entry name" value="Fun_TF"/>
</dbReference>
<dbReference type="Proteomes" id="UP000235786">
    <property type="component" value="Unassembled WGS sequence"/>
</dbReference>
<name>A0A2J6RL54_HYAVF</name>
<evidence type="ECO:0000256" key="6">
    <source>
        <dbReference type="ARBA" id="ARBA00023242"/>
    </source>
</evidence>
<dbReference type="EMBL" id="KZ613947">
    <property type="protein sequence ID" value="PMD39252.1"/>
    <property type="molecule type" value="Genomic_DNA"/>
</dbReference>
<keyword evidence="10" id="KW-1185">Reference proteome</keyword>
<evidence type="ECO:0000256" key="5">
    <source>
        <dbReference type="ARBA" id="ARBA00023163"/>
    </source>
</evidence>
<dbReference type="SUPFAM" id="SSF57701">
    <property type="entry name" value="Zn2/Cys6 DNA-binding domain"/>
    <property type="match status" value="1"/>
</dbReference>
<dbReference type="PROSITE" id="PS50048">
    <property type="entry name" value="ZN2_CY6_FUNGAL_2"/>
    <property type="match status" value="1"/>
</dbReference>
<evidence type="ECO:0000313" key="9">
    <source>
        <dbReference type="EMBL" id="PMD39252.1"/>
    </source>
</evidence>
<dbReference type="PANTHER" id="PTHR36206">
    <property type="entry name" value="ASPERCRYPTIN BIOSYNTHESIS CLUSTER-SPECIFIC TRANSCRIPTION REGULATOR ATNN-RELATED"/>
    <property type="match status" value="1"/>
</dbReference>
<keyword evidence="3" id="KW-0805">Transcription regulation</keyword>
<feature type="region of interest" description="Disordered" evidence="7">
    <location>
        <begin position="47"/>
        <end position="78"/>
    </location>
</feature>
<dbReference type="Pfam" id="PF00172">
    <property type="entry name" value="Zn_clus"/>
    <property type="match status" value="1"/>
</dbReference>
<dbReference type="STRING" id="1149755.A0A2J6RL54"/>
<organism evidence="9 10">
    <name type="scientific">Hyaloscypha variabilis (strain UAMH 11265 / GT02V1 / F)</name>
    <name type="common">Meliniomyces variabilis</name>
    <dbReference type="NCBI Taxonomy" id="1149755"/>
    <lineage>
        <taxon>Eukaryota</taxon>
        <taxon>Fungi</taxon>
        <taxon>Dikarya</taxon>
        <taxon>Ascomycota</taxon>
        <taxon>Pezizomycotina</taxon>
        <taxon>Leotiomycetes</taxon>
        <taxon>Helotiales</taxon>
        <taxon>Hyaloscyphaceae</taxon>
        <taxon>Hyaloscypha</taxon>
        <taxon>Hyaloscypha variabilis</taxon>
    </lineage>
</organism>
<dbReference type="CDD" id="cd00067">
    <property type="entry name" value="GAL4"/>
    <property type="match status" value="1"/>
</dbReference>
<dbReference type="PANTHER" id="PTHR36206:SF12">
    <property type="entry name" value="ASPERCRYPTIN BIOSYNTHESIS CLUSTER-SPECIFIC TRANSCRIPTION REGULATOR ATNN-RELATED"/>
    <property type="match status" value="1"/>
</dbReference>
<dbReference type="GO" id="GO:0003677">
    <property type="term" value="F:DNA binding"/>
    <property type="evidence" value="ECO:0007669"/>
    <property type="project" value="UniProtKB-KW"/>
</dbReference>
<dbReference type="InterPro" id="IPR036864">
    <property type="entry name" value="Zn2-C6_fun-type_DNA-bd_sf"/>
</dbReference>
<keyword evidence="1" id="KW-0479">Metal-binding</keyword>
<evidence type="ECO:0000256" key="2">
    <source>
        <dbReference type="ARBA" id="ARBA00022833"/>
    </source>
</evidence>
<evidence type="ECO:0000313" key="10">
    <source>
        <dbReference type="Proteomes" id="UP000235786"/>
    </source>
</evidence>
<gene>
    <name evidence="9" type="ORF">L207DRAFT_584630</name>
</gene>
<proteinExistence type="predicted"/>
<dbReference type="GO" id="GO:0000981">
    <property type="term" value="F:DNA-binding transcription factor activity, RNA polymerase II-specific"/>
    <property type="evidence" value="ECO:0007669"/>
    <property type="project" value="InterPro"/>
</dbReference>